<dbReference type="InterPro" id="IPR020825">
    <property type="entry name" value="Phe-tRNA_synthase-like_B3/B4"/>
</dbReference>
<dbReference type="Proteomes" id="UP000229574">
    <property type="component" value="Unassembled WGS sequence"/>
</dbReference>
<accession>A0A2H0WYB9</accession>
<protein>
    <recommendedName>
        <fullName evidence="2">phenylalanine--tRNA ligase</fullName>
        <ecNumber evidence="2">6.1.1.20</ecNumber>
    </recommendedName>
</protein>
<evidence type="ECO:0000256" key="1">
    <source>
        <dbReference type="ARBA" id="ARBA00001946"/>
    </source>
</evidence>
<gene>
    <name evidence="11" type="ORF">COT54_03480</name>
</gene>
<dbReference type="GO" id="GO:0005524">
    <property type="term" value="F:ATP binding"/>
    <property type="evidence" value="ECO:0007669"/>
    <property type="project" value="UniProtKB-KW"/>
</dbReference>
<keyword evidence="4" id="KW-0479">Metal-binding</keyword>
<sequence>MKIPLLWLKDYLEINKPIQEVAVDFTQLGLMLDKPLDSSNVLDLEQRLNRSDLLSIIGCARDLAAFEEIKLKLPKLISKQGKSIVAKDKIQIIVETPAVSRFRTRQIKNIKVGPSPSWLVERLQSYGMDSINNIVDVTNYVMVEYGQTLHAQDIARLKGRDITIRQAKDGEKLTTLLGTEVILNQDAFVLTSGGHVTVIGGIVGGKDTGVSETTTDIILDSGHYDSRVIRKVSRGLKIINESVSRNEKFLDPRTIDLAIVRATDLILNLAGGEYYENDDYYPHPVVPQTMTLRLSRLALISGMDIPLYTVKKILKSLEYSIIEEGEGKIIVEVPYFRTDVEVEDDLVSDILRINNYNQIPLSVLSTAVPRDITPPIYRFEDHLRDLLIAQGLHEHITNSLTQSSADPNQVTLVNALTSDQNALRTALVSGLIHVLSTYKKHKITDVGIFEIGKVFRKNNSAYLEGRLLTVMGSSNSLATLFASLGITDYQITKNCQITINHQLVGTLTPQSYTLVTDQLMLFGQKYAGIISKFTHTTSLDFSLLVPADLKYADITETLSSIKVSYQKIFCKSMTKMNDKINNYLLTFTWDASSKSIQTDKELILSTLKAKLEIDSKS</sequence>
<evidence type="ECO:0000256" key="2">
    <source>
        <dbReference type="ARBA" id="ARBA00012814"/>
    </source>
</evidence>
<keyword evidence="5" id="KW-0547">Nucleotide-binding</keyword>
<dbReference type="InterPro" id="IPR005146">
    <property type="entry name" value="B3/B4_tRNA-bd"/>
</dbReference>
<name>A0A2H0WYB9_9BACT</name>
<dbReference type="Pfam" id="PF17759">
    <property type="entry name" value="tRNA_synthFbeta"/>
    <property type="match status" value="1"/>
</dbReference>
<keyword evidence="8" id="KW-0648">Protein biosynthesis</keyword>
<keyword evidence="6" id="KW-0067">ATP-binding</keyword>
<dbReference type="SUPFAM" id="SSF46955">
    <property type="entry name" value="Putative DNA-binding domain"/>
    <property type="match status" value="2"/>
</dbReference>
<keyword evidence="7" id="KW-0460">Magnesium</keyword>
<dbReference type="SMART" id="SM00874">
    <property type="entry name" value="B5"/>
    <property type="match status" value="1"/>
</dbReference>
<evidence type="ECO:0000256" key="8">
    <source>
        <dbReference type="ARBA" id="ARBA00022917"/>
    </source>
</evidence>
<dbReference type="Gene3D" id="3.30.930.10">
    <property type="entry name" value="Bira Bifunctional Protein, Domain 2"/>
    <property type="match status" value="1"/>
</dbReference>
<evidence type="ECO:0000259" key="10">
    <source>
        <dbReference type="PROSITE" id="PS51483"/>
    </source>
</evidence>
<dbReference type="InterPro" id="IPR045060">
    <property type="entry name" value="Phe-tRNA-ligase_IIc_bsu"/>
</dbReference>
<keyword evidence="9" id="KW-0030">Aminoacyl-tRNA synthetase</keyword>
<dbReference type="PANTHER" id="PTHR10947:SF0">
    <property type="entry name" value="PHENYLALANINE--TRNA LIGASE BETA SUBUNIT"/>
    <property type="match status" value="1"/>
</dbReference>
<dbReference type="InterPro" id="IPR009061">
    <property type="entry name" value="DNA-bd_dom_put_sf"/>
</dbReference>
<proteinExistence type="predicted"/>
<dbReference type="EMBL" id="PEYY01000130">
    <property type="protein sequence ID" value="PIS17663.1"/>
    <property type="molecule type" value="Genomic_DNA"/>
</dbReference>
<dbReference type="Pfam" id="PF03483">
    <property type="entry name" value="B3_4"/>
    <property type="match status" value="1"/>
</dbReference>
<dbReference type="AlphaFoldDB" id="A0A2H0WYB9"/>
<evidence type="ECO:0000256" key="4">
    <source>
        <dbReference type="ARBA" id="ARBA00022723"/>
    </source>
</evidence>
<evidence type="ECO:0000256" key="6">
    <source>
        <dbReference type="ARBA" id="ARBA00022840"/>
    </source>
</evidence>
<dbReference type="PANTHER" id="PTHR10947">
    <property type="entry name" value="PHENYLALANYL-TRNA SYNTHETASE BETA CHAIN AND LEUCINE-RICH REPEAT-CONTAINING PROTEIN 47"/>
    <property type="match status" value="1"/>
</dbReference>
<comment type="caution">
    <text evidence="11">The sequence shown here is derived from an EMBL/GenBank/DDBJ whole genome shotgun (WGS) entry which is preliminary data.</text>
</comment>
<evidence type="ECO:0000313" key="11">
    <source>
        <dbReference type="EMBL" id="PIS17663.1"/>
    </source>
</evidence>
<reference evidence="12" key="1">
    <citation type="submission" date="2017-09" db="EMBL/GenBank/DDBJ databases">
        <title>Depth-based differentiation of microbial function through sediment-hosted aquifers and enrichment of novel symbionts in the deep terrestrial subsurface.</title>
        <authorList>
            <person name="Probst A.J."/>
            <person name="Ladd B."/>
            <person name="Jarett J.K."/>
            <person name="Geller-Mcgrath D.E."/>
            <person name="Sieber C.M.K."/>
            <person name="Emerson J.B."/>
            <person name="Anantharaman K."/>
            <person name="Thomas B.C."/>
            <person name="Malmstrom R."/>
            <person name="Stieglmeier M."/>
            <person name="Klingl A."/>
            <person name="Woyke T."/>
            <person name="Ryan C.M."/>
            <person name="Banfield J.F."/>
        </authorList>
    </citation>
    <scope>NUCLEOTIDE SEQUENCE [LARGE SCALE GENOMIC DNA]</scope>
</reference>
<comment type="cofactor">
    <cofactor evidence="1">
        <name>Mg(2+)</name>
        <dbReference type="ChEBI" id="CHEBI:18420"/>
    </cofactor>
</comment>
<organism evidence="11 12">
    <name type="scientific">Candidatus Collierbacteria bacterium CG09_land_8_20_14_0_10_46_12</name>
    <dbReference type="NCBI Taxonomy" id="1974533"/>
    <lineage>
        <taxon>Bacteria</taxon>
        <taxon>Candidatus Collieribacteriota</taxon>
    </lineage>
</organism>
<dbReference type="Gene3D" id="3.50.40.10">
    <property type="entry name" value="Phenylalanyl-trna Synthetase, Chain B, domain 3"/>
    <property type="match status" value="1"/>
</dbReference>
<dbReference type="EC" id="6.1.1.20" evidence="2"/>
<dbReference type="SUPFAM" id="SSF56037">
    <property type="entry name" value="PheT/TilS domain"/>
    <property type="match status" value="1"/>
</dbReference>
<dbReference type="GO" id="GO:0003723">
    <property type="term" value="F:RNA binding"/>
    <property type="evidence" value="ECO:0007669"/>
    <property type="project" value="InterPro"/>
</dbReference>
<dbReference type="InterPro" id="IPR005147">
    <property type="entry name" value="tRNA_synthase_B5-dom"/>
</dbReference>
<evidence type="ECO:0000256" key="5">
    <source>
        <dbReference type="ARBA" id="ARBA00022741"/>
    </source>
</evidence>
<dbReference type="Gene3D" id="3.30.56.10">
    <property type="match status" value="2"/>
</dbReference>
<evidence type="ECO:0000256" key="3">
    <source>
        <dbReference type="ARBA" id="ARBA00022598"/>
    </source>
</evidence>
<evidence type="ECO:0000313" key="12">
    <source>
        <dbReference type="Proteomes" id="UP000229574"/>
    </source>
</evidence>
<keyword evidence="3" id="KW-0436">Ligase</keyword>
<evidence type="ECO:0000256" key="9">
    <source>
        <dbReference type="ARBA" id="ARBA00023146"/>
    </source>
</evidence>
<dbReference type="Pfam" id="PF03484">
    <property type="entry name" value="B5"/>
    <property type="match status" value="1"/>
</dbReference>
<dbReference type="SMART" id="SM00873">
    <property type="entry name" value="B3_4"/>
    <property type="match status" value="1"/>
</dbReference>
<dbReference type="GO" id="GO:0000287">
    <property type="term" value="F:magnesium ion binding"/>
    <property type="evidence" value="ECO:0007669"/>
    <property type="project" value="InterPro"/>
</dbReference>
<dbReference type="InterPro" id="IPR045864">
    <property type="entry name" value="aa-tRNA-synth_II/BPL/LPL"/>
</dbReference>
<dbReference type="GO" id="GO:0006432">
    <property type="term" value="P:phenylalanyl-tRNA aminoacylation"/>
    <property type="evidence" value="ECO:0007669"/>
    <property type="project" value="InterPro"/>
</dbReference>
<dbReference type="InterPro" id="IPR041616">
    <property type="entry name" value="PheRS_beta_core"/>
</dbReference>
<feature type="domain" description="B5" evidence="10">
    <location>
        <begin position="285"/>
        <end position="361"/>
    </location>
</feature>
<dbReference type="GO" id="GO:0004826">
    <property type="term" value="F:phenylalanine-tRNA ligase activity"/>
    <property type="evidence" value="ECO:0007669"/>
    <property type="project" value="UniProtKB-EC"/>
</dbReference>
<dbReference type="PROSITE" id="PS51483">
    <property type="entry name" value="B5"/>
    <property type="match status" value="1"/>
</dbReference>
<dbReference type="GO" id="GO:0009328">
    <property type="term" value="C:phenylalanine-tRNA ligase complex"/>
    <property type="evidence" value="ECO:0007669"/>
    <property type="project" value="TreeGrafter"/>
</dbReference>
<dbReference type="SUPFAM" id="SSF55681">
    <property type="entry name" value="Class II aaRS and biotin synthetases"/>
    <property type="match status" value="1"/>
</dbReference>
<evidence type="ECO:0000256" key="7">
    <source>
        <dbReference type="ARBA" id="ARBA00022842"/>
    </source>
</evidence>